<reference evidence="5" key="1">
    <citation type="journal article" date="2020" name="Stud. Mycol.">
        <title>101 Dothideomycetes genomes: a test case for predicting lifestyles and emergence of pathogens.</title>
        <authorList>
            <person name="Haridas S."/>
            <person name="Albert R."/>
            <person name="Binder M."/>
            <person name="Bloem J."/>
            <person name="Labutti K."/>
            <person name="Salamov A."/>
            <person name="Andreopoulos B."/>
            <person name="Baker S."/>
            <person name="Barry K."/>
            <person name="Bills G."/>
            <person name="Bluhm B."/>
            <person name="Cannon C."/>
            <person name="Castanera R."/>
            <person name="Culley D."/>
            <person name="Daum C."/>
            <person name="Ezra D."/>
            <person name="Gonzalez J."/>
            <person name="Henrissat B."/>
            <person name="Kuo A."/>
            <person name="Liang C."/>
            <person name="Lipzen A."/>
            <person name="Lutzoni F."/>
            <person name="Magnuson J."/>
            <person name="Mondo S."/>
            <person name="Nolan M."/>
            <person name="Ohm R."/>
            <person name="Pangilinan J."/>
            <person name="Park H.-J."/>
            <person name="Ramirez L."/>
            <person name="Alfaro M."/>
            <person name="Sun H."/>
            <person name="Tritt A."/>
            <person name="Yoshinaga Y."/>
            <person name="Zwiers L.-H."/>
            <person name="Turgeon B."/>
            <person name="Goodwin S."/>
            <person name="Spatafora J."/>
            <person name="Crous P."/>
            <person name="Grigoriev I."/>
        </authorList>
    </citation>
    <scope>NUCLEOTIDE SEQUENCE</scope>
    <source>
        <strain evidence="5">CBS 175.79</strain>
    </source>
</reference>
<accession>A0A6A5XAU9</accession>
<dbReference type="Gene3D" id="3.90.1150.10">
    <property type="entry name" value="Aspartate Aminotransferase, domain 1"/>
    <property type="match status" value="1"/>
</dbReference>
<dbReference type="InterPro" id="IPR015422">
    <property type="entry name" value="PyrdxlP-dep_Trfase_small"/>
</dbReference>
<evidence type="ECO:0000313" key="6">
    <source>
        <dbReference type="Proteomes" id="UP000799778"/>
    </source>
</evidence>
<dbReference type="GO" id="GO:0004141">
    <property type="term" value="F:dethiobiotin synthase activity"/>
    <property type="evidence" value="ECO:0007669"/>
    <property type="project" value="InterPro"/>
</dbReference>
<dbReference type="Gene3D" id="3.40.50.300">
    <property type="entry name" value="P-loop containing nucleotide triphosphate hydrolases"/>
    <property type="match status" value="1"/>
</dbReference>
<gene>
    <name evidence="5" type="ORF">BU24DRAFT_357557</name>
</gene>
<evidence type="ECO:0000256" key="3">
    <source>
        <dbReference type="ARBA" id="ARBA00022679"/>
    </source>
</evidence>
<keyword evidence="6" id="KW-1185">Reference proteome</keyword>
<proteinExistence type="inferred from homology"/>
<dbReference type="PANTHER" id="PTHR42684">
    <property type="entry name" value="ADENOSYLMETHIONINE-8-AMINO-7-OXONONANOATE AMINOTRANSFERASE"/>
    <property type="match status" value="1"/>
</dbReference>
<keyword evidence="4" id="KW-0663">Pyridoxal phosphate</keyword>
<dbReference type="GO" id="GO:0005739">
    <property type="term" value="C:mitochondrion"/>
    <property type="evidence" value="ECO:0007669"/>
    <property type="project" value="UniProtKB-SubCell"/>
</dbReference>
<dbReference type="InterPro" id="IPR015424">
    <property type="entry name" value="PyrdxlP-dep_Trfase"/>
</dbReference>
<evidence type="ECO:0000256" key="2">
    <source>
        <dbReference type="ARBA" id="ARBA00022576"/>
    </source>
</evidence>
<dbReference type="FunFam" id="3.90.1150.10:FF:000080">
    <property type="entry name" value="Bifunctional dethiobiotin synthetase/adenosylmethionine-8-amino-7-oxononanoate aminotransferase"/>
    <property type="match status" value="1"/>
</dbReference>
<dbReference type="InterPro" id="IPR049704">
    <property type="entry name" value="Aminotrans_3_PPA_site"/>
</dbReference>
<protein>
    <submittedName>
        <fullName evidence="5">PLP-dependent transferase</fullName>
    </submittedName>
</protein>
<dbReference type="Pfam" id="PF13500">
    <property type="entry name" value="AAA_26"/>
    <property type="match status" value="1"/>
</dbReference>
<dbReference type="InterPro" id="IPR005814">
    <property type="entry name" value="Aminotrans_3"/>
</dbReference>
<dbReference type="UniPathway" id="UPA00078"/>
<dbReference type="AlphaFoldDB" id="A0A6A5XAU9"/>
<dbReference type="RefSeq" id="XP_033378305.1">
    <property type="nucleotide sequence ID" value="XM_033523961.1"/>
</dbReference>
<dbReference type="GO" id="GO:0009102">
    <property type="term" value="P:biotin biosynthetic process"/>
    <property type="evidence" value="ECO:0007669"/>
    <property type="project" value="UniProtKB-UniPathway"/>
</dbReference>
<dbReference type="OrthoDB" id="425114at2759"/>
<dbReference type="CDD" id="cd03109">
    <property type="entry name" value="DTBS"/>
    <property type="match status" value="1"/>
</dbReference>
<dbReference type="InterPro" id="IPR004472">
    <property type="entry name" value="DTB_synth_BioD"/>
</dbReference>
<organism evidence="5 6">
    <name type="scientific">Aaosphaeria arxii CBS 175.79</name>
    <dbReference type="NCBI Taxonomy" id="1450172"/>
    <lineage>
        <taxon>Eukaryota</taxon>
        <taxon>Fungi</taxon>
        <taxon>Dikarya</taxon>
        <taxon>Ascomycota</taxon>
        <taxon>Pezizomycotina</taxon>
        <taxon>Dothideomycetes</taxon>
        <taxon>Pleosporomycetidae</taxon>
        <taxon>Pleosporales</taxon>
        <taxon>Pleosporales incertae sedis</taxon>
        <taxon>Aaosphaeria</taxon>
    </lineage>
</organism>
<dbReference type="Gene3D" id="3.40.640.10">
    <property type="entry name" value="Type I PLP-dependent aspartate aminotransferase-like (Major domain)"/>
    <property type="match status" value="1"/>
</dbReference>
<dbReference type="GO" id="GO:0030170">
    <property type="term" value="F:pyridoxal phosphate binding"/>
    <property type="evidence" value="ECO:0007669"/>
    <property type="project" value="InterPro"/>
</dbReference>
<evidence type="ECO:0000256" key="4">
    <source>
        <dbReference type="ARBA" id="ARBA00022898"/>
    </source>
</evidence>
<dbReference type="SUPFAM" id="SSF53383">
    <property type="entry name" value="PLP-dependent transferases"/>
    <property type="match status" value="1"/>
</dbReference>
<evidence type="ECO:0000313" key="5">
    <source>
        <dbReference type="EMBL" id="KAF2009966.1"/>
    </source>
</evidence>
<dbReference type="PROSITE" id="PS00600">
    <property type="entry name" value="AA_TRANSFER_CLASS_3"/>
    <property type="match status" value="1"/>
</dbReference>
<dbReference type="EMBL" id="ML978077">
    <property type="protein sequence ID" value="KAF2009966.1"/>
    <property type="molecule type" value="Genomic_DNA"/>
</dbReference>
<dbReference type="Pfam" id="PF00202">
    <property type="entry name" value="Aminotran_3"/>
    <property type="match status" value="2"/>
</dbReference>
<comment type="subcellular location">
    <subcellularLocation>
        <location evidence="1">Mitochondrion</location>
    </subcellularLocation>
</comment>
<keyword evidence="2" id="KW-0032">Aminotransferase</keyword>
<dbReference type="InterPro" id="IPR015421">
    <property type="entry name" value="PyrdxlP-dep_Trfase_major"/>
</dbReference>
<dbReference type="HAMAP" id="MF_00336">
    <property type="entry name" value="BioD"/>
    <property type="match status" value="1"/>
</dbReference>
<dbReference type="GO" id="GO:0004015">
    <property type="term" value="F:adenosylmethionine-8-amino-7-oxononanoate transaminase activity"/>
    <property type="evidence" value="ECO:0007669"/>
    <property type="project" value="TreeGrafter"/>
</dbReference>
<keyword evidence="3 5" id="KW-0808">Transferase</keyword>
<dbReference type="PANTHER" id="PTHR42684:SF3">
    <property type="entry name" value="ADENOSYLMETHIONINE-8-AMINO-7-OXONONANOATE AMINOTRANSFERASE"/>
    <property type="match status" value="1"/>
</dbReference>
<dbReference type="GO" id="GO:0005524">
    <property type="term" value="F:ATP binding"/>
    <property type="evidence" value="ECO:0007669"/>
    <property type="project" value="InterPro"/>
</dbReference>
<sequence>MSELSGGLWRNLIAIQIYGANTGVGKTVASTLLGAHFANRKKSTKYNIHYIKPVSTGPNSDRDDNYVKLYARQPTVSTLFQFDDPVSPHVAARRFGHVPTDGAVLARLNAELDKIAHATPKQQGFKDITFVETAGGVLSPGPSGTPQADIYRPLRLPVVLIGDHRLGGIASTISAAESLLMRGYDIDAVVCFNDDSTFENAQYLQQYFDKLGVGAFQLPWIPKLEGVSREEETHKMKQYYDTNSRQEGASLLGDRIINRHMDRLKNMSTMASRTQSAVWHPFTQHKHIEKADDILVFDSAYGDFFQAKHTAKSDGSLLYPAFDGSASWWTQGLGHGNPQLSLAAAYAAGRYGHVMFAGATHEPALTLAERLLKDIGNPRLTKVFYTDNGSTALEVGIKMGLRAACKRYDWDGSQENIGVLGLKGSYHGDTIGAMDASEPCVYNKKVDWYRGRGYWFDFPTVKMTQGRWVVEPPAGMENDFGSAQSFDSLDEVFDFQSRTSRQKYEQYITSVLDDLVGTQGRKFGTLLMEPIILGAGGMLFVDPLFQRTLVDVVRKYTFSPTSSPIPEDQATWTGLPVVFDEVFTGLYRLGRYTAASFLDVHPDITCNAKLLTGGLLPLSVTVASSSIFEAFWGDEKSDALLHGHSYTAHAIGCHVANTSLSEMDNLHRGAEWRAYKEAWGREAGVERDGRVNSGSEREAASWSMWSKDTVTELSNHARVEGVIALGSVLAVTLKDLAGSGYTSTAALSLRDDLLSGGDEDIRIHSRVLGNVLYLMASMTSKRDDLRAIEKVLLRKLDEVS</sequence>
<dbReference type="SUPFAM" id="SSF52540">
    <property type="entry name" value="P-loop containing nucleoside triphosphate hydrolases"/>
    <property type="match status" value="1"/>
</dbReference>
<dbReference type="Proteomes" id="UP000799778">
    <property type="component" value="Unassembled WGS sequence"/>
</dbReference>
<dbReference type="GeneID" id="54281358"/>
<name>A0A6A5XAU9_9PLEO</name>
<dbReference type="GO" id="GO:0000287">
    <property type="term" value="F:magnesium ion binding"/>
    <property type="evidence" value="ECO:0007669"/>
    <property type="project" value="InterPro"/>
</dbReference>
<evidence type="ECO:0000256" key="1">
    <source>
        <dbReference type="ARBA" id="ARBA00004173"/>
    </source>
</evidence>
<dbReference type="InterPro" id="IPR027417">
    <property type="entry name" value="P-loop_NTPase"/>
</dbReference>